<dbReference type="Proteomes" id="UP000326062">
    <property type="component" value="Chromosome 7"/>
</dbReference>
<feature type="region of interest" description="Disordered" evidence="1">
    <location>
        <begin position="1"/>
        <end position="35"/>
    </location>
</feature>
<protein>
    <submittedName>
        <fullName evidence="2">Uncharacterized protein</fullName>
    </submittedName>
</protein>
<dbReference type="EMBL" id="VCEB01000008">
    <property type="protein sequence ID" value="KAB0374026.1"/>
    <property type="molecule type" value="Genomic_DNA"/>
</dbReference>
<gene>
    <name evidence="2" type="ORF">FD755_014282</name>
</gene>
<dbReference type="PANTHER" id="PTHR19430">
    <property type="entry name" value="PROTEIN BEX1-RELATED"/>
    <property type="match status" value="1"/>
</dbReference>
<dbReference type="GO" id="GO:0005737">
    <property type="term" value="C:cytoplasm"/>
    <property type="evidence" value="ECO:0007669"/>
    <property type="project" value="TreeGrafter"/>
</dbReference>
<dbReference type="AlphaFoldDB" id="A0A5N3XNH1"/>
<proteinExistence type="predicted"/>
<accession>A0A5N3XNH1</accession>
<keyword evidence="3" id="KW-1185">Reference proteome</keyword>
<evidence type="ECO:0000313" key="3">
    <source>
        <dbReference type="Proteomes" id="UP000326062"/>
    </source>
</evidence>
<dbReference type="GO" id="GO:0005634">
    <property type="term" value="C:nucleus"/>
    <property type="evidence" value="ECO:0007669"/>
    <property type="project" value="TreeGrafter"/>
</dbReference>
<dbReference type="GO" id="GO:0005102">
    <property type="term" value="F:signaling receptor binding"/>
    <property type="evidence" value="ECO:0007669"/>
    <property type="project" value="TreeGrafter"/>
</dbReference>
<comment type="caution">
    <text evidence="2">The sequence shown here is derived from an EMBL/GenBank/DDBJ whole genome shotgun (WGS) entry which is preliminary data.</text>
</comment>
<dbReference type="InterPro" id="IPR007623">
    <property type="entry name" value="BEX"/>
</dbReference>
<dbReference type="GO" id="GO:0007165">
    <property type="term" value="P:signal transduction"/>
    <property type="evidence" value="ECO:0007669"/>
    <property type="project" value="TreeGrafter"/>
</dbReference>
<name>A0A5N3XNH1_MUNRE</name>
<dbReference type="PANTHER" id="PTHR19430:SF3">
    <property type="entry name" value="PROTEIN BEX1"/>
    <property type="match status" value="1"/>
</dbReference>
<evidence type="ECO:0000313" key="2">
    <source>
        <dbReference type="EMBL" id="KAB0374026.1"/>
    </source>
</evidence>
<feature type="compositionally biased region" description="Basic and acidic residues" evidence="1">
    <location>
        <begin position="13"/>
        <end position="29"/>
    </location>
</feature>
<feature type="non-terminal residue" evidence="2">
    <location>
        <position position="1"/>
    </location>
</feature>
<reference evidence="2 3" key="1">
    <citation type="submission" date="2019-06" db="EMBL/GenBank/DDBJ databases">
        <title>Discovery of a novel chromosome fission-fusion reversal in muntjac.</title>
        <authorList>
            <person name="Mudd A.B."/>
            <person name="Bredeson J.V."/>
            <person name="Baum R."/>
            <person name="Hockemeyer D."/>
            <person name="Rokhsar D.S."/>
        </authorList>
    </citation>
    <scope>NUCLEOTIDE SEQUENCE [LARGE SCALE GENOMIC DNA]</scope>
    <source>
        <strain evidence="2">UCam_UCB_Mr</strain>
        <tissue evidence="2">Fibroblast cell line</tissue>
    </source>
</reference>
<evidence type="ECO:0000256" key="1">
    <source>
        <dbReference type="SAM" id="MobiDB-lite"/>
    </source>
</evidence>
<organism evidence="2 3">
    <name type="scientific">Muntiacus reevesi</name>
    <name type="common">Reeves' muntjac</name>
    <name type="synonym">Cervus reevesi</name>
    <dbReference type="NCBI Taxonomy" id="9886"/>
    <lineage>
        <taxon>Eukaryota</taxon>
        <taxon>Metazoa</taxon>
        <taxon>Chordata</taxon>
        <taxon>Craniata</taxon>
        <taxon>Vertebrata</taxon>
        <taxon>Euteleostomi</taxon>
        <taxon>Mammalia</taxon>
        <taxon>Eutheria</taxon>
        <taxon>Laurasiatheria</taxon>
        <taxon>Artiodactyla</taxon>
        <taxon>Ruminantia</taxon>
        <taxon>Pecora</taxon>
        <taxon>Cervidae</taxon>
        <taxon>Muntiacinae</taxon>
        <taxon>Muntiacus</taxon>
    </lineage>
</organism>
<sequence length="93" mass="10871">KKKKKKSLTVENAKQENEIKGEKEQDSNKEPLALPFPSWCMTQRLREPQARMRKNLERMGEKVRWLKEKQLSHSLWAVSTKHTPAPHPTPTSP</sequence>